<dbReference type="Gene3D" id="1.10.3210.10">
    <property type="entry name" value="Hypothetical protein af1432"/>
    <property type="match status" value="1"/>
</dbReference>
<reference evidence="2" key="1">
    <citation type="submission" date="2019-08" db="EMBL/GenBank/DDBJ databases">
        <authorList>
            <person name="Kucharzyk K."/>
            <person name="Murdoch R.W."/>
            <person name="Higgins S."/>
            <person name="Loffler F."/>
        </authorList>
    </citation>
    <scope>NUCLEOTIDE SEQUENCE</scope>
</reference>
<dbReference type="AlphaFoldDB" id="A0A645GRE1"/>
<comment type="caution">
    <text evidence="2">The sequence shown here is derived from an EMBL/GenBank/DDBJ whole genome shotgun (WGS) entry which is preliminary data.</text>
</comment>
<protein>
    <recommendedName>
        <fullName evidence="1">HD domain-containing protein</fullName>
    </recommendedName>
</protein>
<name>A0A645GRE1_9ZZZZ</name>
<evidence type="ECO:0000259" key="1">
    <source>
        <dbReference type="Pfam" id="PF01966"/>
    </source>
</evidence>
<gene>
    <name evidence="2" type="ORF">SDC9_176747</name>
</gene>
<sequence>MDRIEKVREYVDSVLLHIPDPVERRCGYLHLYGVSQACALIALKRNENAELATIAGMLHDIYAYAAMNTKEHAHKGADMAREILTSLRCFTSGEIDTICSAIYNHSSKDGKFSAFVEVLIDADVLQHCLYNPLFDIAGHRKQRCENLQIEFGLV</sequence>
<dbReference type="SUPFAM" id="SSF109604">
    <property type="entry name" value="HD-domain/PDEase-like"/>
    <property type="match status" value="1"/>
</dbReference>
<feature type="domain" description="HD" evidence="1">
    <location>
        <begin position="29"/>
        <end position="125"/>
    </location>
</feature>
<proteinExistence type="predicted"/>
<evidence type="ECO:0000313" key="2">
    <source>
        <dbReference type="EMBL" id="MPN29295.1"/>
    </source>
</evidence>
<dbReference type="Pfam" id="PF01966">
    <property type="entry name" value="HD"/>
    <property type="match status" value="1"/>
</dbReference>
<organism evidence="2">
    <name type="scientific">bioreactor metagenome</name>
    <dbReference type="NCBI Taxonomy" id="1076179"/>
    <lineage>
        <taxon>unclassified sequences</taxon>
        <taxon>metagenomes</taxon>
        <taxon>ecological metagenomes</taxon>
    </lineage>
</organism>
<dbReference type="EMBL" id="VSSQ01079916">
    <property type="protein sequence ID" value="MPN29295.1"/>
    <property type="molecule type" value="Genomic_DNA"/>
</dbReference>
<dbReference type="InterPro" id="IPR006674">
    <property type="entry name" value="HD_domain"/>
</dbReference>
<accession>A0A645GRE1</accession>